<feature type="region of interest" description="Disordered" evidence="3">
    <location>
        <begin position="221"/>
        <end position="268"/>
    </location>
</feature>
<feature type="domain" description="SH3" evidence="6">
    <location>
        <begin position="321"/>
        <end position="382"/>
    </location>
</feature>
<reference evidence="7 8" key="1">
    <citation type="submission" date="2021-02" db="EMBL/GenBank/DDBJ databases">
        <title>Variation within the Batrachochytrium salamandrivorans European outbreak.</title>
        <authorList>
            <person name="Kelly M."/>
            <person name="Pasmans F."/>
            <person name="Shea T.P."/>
            <person name="Munoz J.F."/>
            <person name="Carranza S."/>
            <person name="Cuomo C.A."/>
            <person name="Martel A."/>
        </authorList>
    </citation>
    <scope>NUCLEOTIDE SEQUENCE [LARGE SCALE GENOMIC DNA]</scope>
    <source>
        <strain evidence="7 8">AMFP18/2</strain>
    </source>
</reference>
<feature type="compositionally biased region" description="Low complexity" evidence="3">
    <location>
        <begin position="249"/>
        <end position="268"/>
    </location>
</feature>
<keyword evidence="8" id="KW-1185">Reference proteome</keyword>
<dbReference type="InterPro" id="IPR036028">
    <property type="entry name" value="SH3-like_dom_sf"/>
</dbReference>
<dbReference type="PROSITE" id="PS50002">
    <property type="entry name" value="SH3"/>
    <property type="match status" value="1"/>
</dbReference>
<dbReference type="EMBL" id="JAFCIX010000102">
    <property type="protein sequence ID" value="KAH6598551.1"/>
    <property type="molecule type" value="Genomic_DNA"/>
</dbReference>
<evidence type="ECO:0000256" key="1">
    <source>
        <dbReference type="ARBA" id="ARBA00022443"/>
    </source>
</evidence>
<evidence type="ECO:0000256" key="3">
    <source>
        <dbReference type="SAM" id="MobiDB-lite"/>
    </source>
</evidence>
<evidence type="ECO:0000256" key="4">
    <source>
        <dbReference type="SAM" id="Phobius"/>
    </source>
</evidence>
<keyword evidence="1 2" id="KW-0728">SH3 domain</keyword>
<evidence type="ECO:0000313" key="7">
    <source>
        <dbReference type="EMBL" id="KAH6598551.1"/>
    </source>
</evidence>
<keyword evidence="4" id="KW-1133">Transmembrane helix</keyword>
<feature type="chain" id="PRO_5047443720" description="SH3 domain-containing protein" evidence="5">
    <location>
        <begin position="23"/>
        <end position="415"/>
    </location>
</feature>
<dbReference type="SMART" id="SM00326">
    <property type="entry name" value="SH3"/>
    <property type="match status" value="1"/>
</dbReference>
<feature type="signal peptide" evidence="5">
    <location>
        <begin position="1"/>
        <end position="22"/>
    </location>
</feature>
<evidence type="ECO:0000313" key="8">
    <source>
        <dbReference type="Proteomes" id="UP001648503"/>
    </source>
</evidence>
<evidence type="ECO:0000256" key="5">
    <source>
        <dbReference type="SAM" id="SignalP"/>
    </source>
</evidence>
<keyword evidence="5" id="KW-0732">Signal</keyword>
<dbReference type="Pfam" id="PF00018">
    <property type="entry name" value="SH3_1"/>
    <property type="match status" value="1"/>
</dbReference>
<comment type="caution">
    <text evidence="7">The sequence shown here is derived from an EMBL/GenBank/DDBJ whole genome shotgun (WGS) entry which is preliminary data.</text>
</comment>
<sequence>MYTHFVALVLALAASGPNIVSAQAPTNCFSLRSTVACGEFSDYMVLPDTTTPPRFTDLASFDRYVQTTSGSSSVYQTFFRAHYACPTWDGLGLRYPQSFFCGFLVDSSMRLGCAKPAAAKPLCKATAATTIGSYQSIFSNTKFCTPGVPHTLDAQTTAFAASLPETPASGCILALRSETAMCGFSTTPELTAFCSAASSSTEGCCIAARAAGTLSANGTAANGTTTSSDPANSPGSGTLGSAGGGPGSEGITSSSPNSTNISSSAVGDGSGASSKPNLYMVIIGIVCGVVVLALVAIVIFLVRRRKSNNKVLEANIPETVQVAETMQVIYDYAANLFDELELHIGDNVIVKCKFDDGWAFGFNMSTKQEGSFPMACVASIQTQRDSLPPLPADGMTDRIRQRASSLYAPNPNIQY</sequence>
<evidence type="ECO:0000259" key="6">
    <source>
        <dbReference type="PROSITE" id="PS50002"/>
    </source>
</evidence>
<feature type="transmembrane region" description="Helical" evidence="4">
    <location>
        <begin position="278"/>
        <end position="302"/>
    </location>
</feature>
<dbReference type="InterPro" id="IPR001452">
    <property type="entry name" value="SH3_domain"/>
</dbReference>
<organism evidence="7 8">
    <name type="scientific">Batrachochytrium salamandrivorans</name>
    <dbReference type="NCBI Taxonomy" id="1357716"/>
    <lineage>
        <taxon>Eukaryota</taxon>
        <taxon>Fungi</taxon>
        <taxon>Fungi incertae sedis</taxon>
        <taxon>Chytridiomycota</taxon>
        <taxon>Chytridiomycota incertae sedis</taxon>
        <taxon>Chytridiomycetes</taxon>
        <taxon>Rhizophydiales</taxon>
        <taxon>Rhizophydiales incertae sedis</taxon>
        <taxon>Batrachochytrium</taxon>
    </lineage>
</organism>
<dbReference type="Gene3D" id="2.30.30.40">
    <property type="entry name" value="SH3 Domains"/>
    <property type="match status" value="1"/>
</dbReference>
<protein>
    <recommendedName>
        <fullName evidence="6">SH3 domain-containing protein</fullName>
    </recommendedName>
</protein>
<dbReference type="Proteomes" id="UP001648503">
    <property type="component" value="Unassembled WGS sequence"/>
</dbReference>
<accession>A0ABQ8FHV2</accession>
<feature type="compositionally biased region" description="Gly residues" evidence="3">
    <location>
        <begin position="237"/>
        <end position="248"/>
    </location>
</feature>
<evidence type="ECO:0000256" key="2">
    <source>
        <dbReference type="PROSITE-ProRule" id="PRU00192"/>
    </source>
</evidence>
<keyword evidence="4" id="KW-0472">Membrane</keyword>
<gene>
    <name evidence="7" type="ORF">BASA50_003590</name>
</gene>
<proteinExistence type="predicted"/>
<name>A0ABQ8FHV2_9FUNG</name>
<keyword evidence="4" id="KW-0812">Transmembrane</keyword>
<feature type="compositionally biased region" description="Low complexity" evidence="3">
    <location>
        <begin position="221"/>
        <end position="236"/>
    </location>
</feature>
<dbReference type="SUPFAM" id="SSF50044">
    <property type="entry name" value="SH3-domain"/>
    <property type="match status" value="1"/>
</dbReference>